<evidence type="ECO:0000313" key="2">
    <source>
        <dbReference type="EMBL" id="CAE7547706.1"/>
    </source>
</evidence>
<accession>A0A812TT74</accession>
<evidence type="ECO:0000256" key="1">
    <source>
        <dbReference type="SAM" id="Phobius"/>
    </source>
</evidence>
<feature type="transmembrane region" description="Helical" evidence="1">
    <location>
        <begin position="395"/>
        <end position="418"/>
    </location>
</feature>
<feature type="transmembrane region" description="Helical" evidence="1">
    <location>
        <begin position="328"/>
        <end position="349"/>
    </location>
</feature>
<keyword evidence="3" id="KW-1185">Reference proteome</keyword>
<name>A0A812TT74_9DINO</name>
<evidence type="ECO:0000313" key="3">
    <source>
        <dbReference type="Proteomes" id="UP000604046"/>
    </source>
</evidence>
<feature type="transmembrane region" description="Helical" evidence="1">
    <location>
        <begin position="424"/>
        <end position="444"/>
    </location>
</feature>
<keyword evidence="1" id="KW-0472">Membrane</keyword>
<feature type="transmembrane region" description="Helical" evidence="1">
    <location>
        <begin position="71"/>
        <end position="90"/>
    </location>
</feature>
<dbReference type="Proteomes" id="UP000604046">
    <property type="component" value="Unassembled WGS sequence"/>
</dbReference>
<organism evidence="2 3">
    <name type="scientific">Symbiodinium natans</name>
    <dbReference type="NCBI Taxonomy" id="878477"/>
    <lineage>
        <taxon>Eukaryota</taxon>
        <taxon>Sar</taxon>
        <taxon>Alveolata</taxon>
        <taxon>Dinophyceae</taxon>
        <taxon>Suessiales</taxon>
        <taxon>Symbiodiniaceae</taxon>
        <taxon>Symbiodinium</taxon>
    </lineage>
</organism>
<keyword evidence="1" id="KW-1133">Transmembrane helix</keyword>
<keyword evidence="1" id="KW-0812">Transmembrane</keyword>
<dbReference type="OrthoDB" id="414877at2759"/>
<dbReference type="AlphaFoldDB" id="A0A812TT74"/>
<feature type="transmembrane region" description="Helical" evidence="1">
    <location>
        <begin position="208"/>
        <end position="231"/>
    </location>
</feature>
<proteinExistence type="predicted"/>
<reference evidence="2" key="1">
    <citation type="submission" date="2021-02" db="EMBL/GenBank/DDBJ databases">
        <authorList>
            <person name="Dougan E. K."/>
            <person name="Rhodes N."/>
            <person name="Thang M."/>
            <person name="Chan C."/>
        </authorList>
    </citation>
    <scope>NUCLEOTIDE SEQUENCE</scope>
</reference>
<dbReference type="EMBL" id="CAJNDS010002622">
    <property type="protein sequence ID" value="CAE7547706.1"/>
    <property type="molecule type" value="Genomic_DNA"/>
</dbReference>
<sequence length="451" mass="50297">MRGIPLQKTLWHLGVLWRKSPLALSPEARTGLWKMSAPASTFDIFLSHTWHTPGKWKILSLFFQSGWRFSFLGWFVGASLMLLASTHKLLPLFIPYRSNFDGATISCGAASRCLLGSLLGHGLGLLLSPYAPSACARRPLCFLDVASIHQTDRELMERGIYSIGGFLHVSKELQVLWSAPYLSRLWCIFELAAYRTANPSGRVVLSPLFVECGACICILGAYFAAFLFVFALPLQHFGIYVVYVVGLLPIYVLMHLLRRNILAKHQLFEGLRFFTLAEARCESDFDHDFIHTAIRAWYGSAEAFTAYVQGSLRQELLASKPTTIPLRYLVLLVGVPFGLSLDFLAALIAREAPMEWLLTEFLAGCLGFNLCWFFGSVQIALFLCDRFAAPWRGGLFDYLQTLVLFLIFFGVYFLGSLMASTSNLWHALAVASASLLFAIVTLVCRRAAVGS</sequence>
<feature type="transmembrane region" description="Helical" evidence="1">
    <location>
        <begin position="361"/>
        <end position="383"/>
    </location>
</feature>
<comment type="caution">
    <text evidence="2">The sequence shown here is derived from an EMBL/GenBank/DDBJ whole genome shotgun (WGS) entry which is preliminary data.</text>
</comment>
<protein>
    <submittedName>
        <fullName evidence="2">Uncharacterized protein</fullName>
    </submittedName>
</protein>
<gene>
    <name evidence="2" type="ORF">SNAT2548_LOCUS30739</name>
</gene>
<feature type="transmembrane region" description="Helical" evidence="1">
    <location>
        <begin position="237"/>
        <end position="257"/>
    </location>
</feature>